<feature type="transmembrane region" description="Helical" evidence="8">
    <location>
        <begin position="85"/>
        <end position="104"/>
    </location>
</feature>
<dbReference type="Pfam" id="PF09721">
    <property type="entry name" value="Exosortase_EpsH"/>
    <property type="match status" value="1"/>
</dbReference>
<reference evidence="10 11" key="1">
    <citation type="submission" date="2021-04" db="EMBL/GenBank/DDBJ databases">
        <authorList>
            <person name="Pira H."/>
            <person name="Risdian C."/>
            <person name="Wink J."/>
        </authorList>
    </citation>
    <scope>NUCLEOTIDE SEQUENCE [LARGE SCALE GENOMIC DNA]</scope>
    <source>
        <strain evidence="10 11">WHA3</strain>
    </source>
</reference>
<dbReference type="InterPro" id="IPR019127">
    <property type="entry name" value="Exosortase"/>
</dbReference>
<feature type="transmembrane region" description="Helical" evidence="8">
    <location>
        <begin position="23"/>
        <end position="42"/>
    </location>
</feature>
<feature type="transmembrane region" description="Helical" evidence="8">
    <location>
        <begin position="265"/>
        <end position="286"/>
    </location>
</feature>
<evidence type="ECO:0000256" key="5">
    <source>
        <dbReference type="ARBA" id="ARBA00022801"/>
    </source>
</evidence>
<dbReference type="Pfam" id="PF11984">
    <property type="entry name" value="DUF3485"/>
    <property type="match status" value="1"/>
</dbReference>
<evidence type="ECO:0000256" key="3">
    <source>
        <dbReference type="ARBA" id="ARBA00022670"/>
    </source>
</evidence>
<proteinExistence type="predicted"/>
<evidence type="ECO:0000256" key="4">
    <source>
        <dbReference type="ARBA" id="ARBA00022692"/>
    </source>
</evidence>
<feature type="transmembrane region" description="Helical" evidence="8">
    <location>
        <begin position="54"/>
        <end position="73"/>
    </location>
</feature>
<dbReference type="InterPro" id="IPR017540">
    <property type="entry name" value="Exosortase-1"/>
</dbReference>
<dbReference type="Proteomes" id="UP000722336">
    <property type="component" value="Unassembled WGS sequence"/>
</dbReference>
<dbReference type="NCBIfam" id="TIGR02602">
    <property type="entry name" value="8TM_EpsH"/>
    <property type="match status" value="1"/>
</dbReference>
<dbReference type="NCBIfam" id="TIGR02914">
    <property type="entry name" value="EpsI_fam"/>
    <property type="match status" value="1"/>
</dbReference>
<evidence type="ECO:0000256" key="6">
    <source>
        <dbReference type="ARBA" id="ARBA00022989"/>
    </source>
</evidence>
<keyword evidence="4 8" id="KW-0812">Transmembrane</keyword>
<sequence length="522" mass="56390">MNDATAINTETATPVPVTVAPGWRVSLIAWAVLVTAIILLFWKDSADIVSQWWNNATYQHCLLIPPIIAYLVWQRRAEVGQLTPRPFLPAAALLLVGGLGWLLGQYAGVGLVRHAALVGMLIVSVPLVFGLTVARGLLFPLFYALFMIPVGDQLIPALQMITADMCIFLLDLFDVPAFIDGVFIYIPTGSFEVAEACSGVRFLIAMIAFSTLVAHLCFKSTLRRIVCVVSAIALSIIANGLRAWGTIYIAHLTTPAFAAGVDHVVYGWFFFAFVMAIVLGVGWFFFDRPVDDPAFDPRRLQPRTPAIPLSKAFGIAAGLGVIAIAAAPVYGMLVGERAADQQTAMIELPDVSGWTKVPTQGSGWQPIYENASASASQSYRDAEGRQVDLFIAIYDRQDDEQEMISYGNGLFEPDGDWSWAQNLANPPGGRGVQLQRVPYIRDVWHYYLVGDALTGSDYGAKMATLKTRLLGGPTRAATIIVSSEHRDSSVNNVPAIADFVGALGDLQAALDQAAVAEAVAAE</sequence>
<comment type="subcellular location">
    <subcellularLocation>
        <location evidence="1">Cell membrane</location>
        <topology evidence="1">Multi-pass membrane protein</topology>
    </subcellularLocation>
</comment>
<keyword evidence="3" id="KW-0645">Protease</keyword>
<dbReference type="EMBL" id="JAGSPA010000003">
    <property type="protein sequence ID" value="MBV7257104.1"/>
    <property type="molecule type" value="Genomic_DNA"/>
</dbReference>
<feature type="transmembrane region" description="Helical" evidence="8">
    <location>
        <begin position="198"/>
        <end position="218"/>
    </location>
</feature>
<gene>
    <name evidence="10" type="primary">xrtA</name>
    <name evidence="10" type="ORF">KCG44_09955</name>
</gene>
<protein>
    <submittedName>
        <fullName evidence="10">Exosortase A</fullName>
        <ecNumber evidence="10">3.4.22.-</ecNumber>
    </submittedName>
</protein>
<organism evidence="10 11">
    <name type="scientific">Pacificimonas pallii</name>
    <dbReference type="NCBI Taxonomy" id="2827236"/>
    <lineage>
        <taxon>Bacteria</taxon>
        <taxon>Pseudomonadati</taxon>
        <taxon>Pseudomonadota</taxon>
        <taxon>Alphaproteobacteria</taxon>
        <taxon>Sphingomonadales</taxon>
        <taxon>Sphingosinicellaceae</taxon>
        <taxon>Pacificimonas</taxon>
    </lineage>
</organism>
<feature type="transmembrane region" description="Helical" evidence="8">
    <location>
        <begin position="167"/>
        <end position="186"/>
    </location>
</feature>
<evidence type="ECO:0000256" key="1">
    <source>
        <dbReference type="ARBA" id="ARBA00004651"/>
    </source>
</evidence>
<evidence type="ECO:0000313" key="10">
    <source>
        <dbReference type="EMBL" id="MBV7257104.1"/>
    </source>
</evidence>
<dbReference type="InterPro" id="IPR014263">
    <property type="entry name" value="Methanolan_biosynth_EpsI"/>
</dbReference>
<keyword evidence="6 8" id="KW-1133">Transmembrane helix</keyword>
<dbReference type="NCBIfam" id="TIGR03109">
    <property type="entry name" value="exosort_XrtA"/>
    <property type="match status" value="1"/>
</dbReference>
<comment type="caution">
    <text evidence="10">The sequence shown here is derived from an EMBL/GenBank/DDBJ whole genome shotgun (WGS) entry which is preliminary data.</text>
</comment>
<dbReference type="RefSeq" id="WP_218445934.1">
    <property type="nucleotide sequence ID" value="NZ_JAGSPA010000003.1"/>
</dbReference>
<dbReference type="EC" id="3.4.22.-" evidence="10"/>
<evidence type="ECO:0000256" key="7">
    <source>
        <dbReference type="ARBA" id="ARBA00023136"/>
    </source>
</evidence>
<name>A0ABS6SFD2_9SPHN</name>
<evidence type="ECO:0000259" key="9">
    <source>
        <dbReference type="Pfam" id="PF11984"/>
    </source>
</evidence>
<evidence type="ECO:0000313" key="11">
    <source>
        <dbReference type="Proteomes" id="UP000722336"/>
    </source>
</evidence>
<keyword evidence="5 10" id="KW-0378">Hydrolase</keyword>
<dbReference type="InterPro" id="IPR013426">
    <property type="entry name" value="EpsH-like"/>
</dbReference>
<evidence type="ECO:0000256" key="2">
    <source>
        <dbReference type="ARBA" id="ARBA00022475"/>
    </source>
</evidence>
<feature type="domain" description="Methanolan biosynthesis EpsI" evidence="9">
    <location>
        <begin position="321"/>
        <end position="504"/>
    </location>
</feature>
<accession>A0ABS6SFD2</accession>
<evidence type="ECO:0000256" key="8">
    <source>
        <dbReference type="SAM" id="Phobius"/>
    </source>
</evidence>
<keyword evidence="11" id="KW-1185">Reference proteome</keyword>
<keyword evidence="7 8" id="KW-0472">Membrane</keyword>
<dbReference type="GO" id="GO:0016787">
    <property type="term" value="F:hydrolase activity"/>
    <property type="evidence" value="ECO:0007669"/>
    <property type="project" value="UniProtKB-KW"/>
</dbReference>
<keyword evidence="2" id="KW-1003">Cell membrane</keyword>
<dbReference type="NCBIfam" id="TIGR04178">
    <property type="entry name" value="exo_archaeo"/>
    <property type="match status" value="1"/>
</dbReference>
<dbReference type="InterPro" id="IPR026392">
    <property type="entry name" value="Exo/Archaeosortase_dom"/>
</dbReference>
<feature type="transmembrane region" description="Helical" evidence="8">
    <location>
        <begin position="307"/>
        <end position="333"/>
    </location>
</feature>
<feature type="transmembrane region" description="Helical" evidence="8">
    <location>
        <begin position="225"/>
        <end position="245"/>
    </location>
</feature>